<evidence type="ECO:0000256" key="1">
    <source>
        <dbReference type="SAM" id="MobiDB-lite"/>
    </source>
</evidence>
<keyword evidence="3" id="KW-1185">Reference proteome</keyword>
<dbReference type="EMBL" id="JBFCZG010000004">
    <property type="protein sequence ID" value="KAL3423816.1"/>
    <property type="molecule type" value="Genomic_DNA"/>
</dbReference>
<feature type="region of interest" description="Disordered" evidence="1">
    <location>
        <begin position="1"/>
        <end position="95"/>
    </location>
</feature>
<gene>
    <name evidence="2" type="ORF">PVAG01_05563</name>
</gene>
<comment type="caution">
    <text evidence="2">The sequence shown here is derived from an EMBL/GenBank/DDBJ whole genome shotgun (WGS) entry which is preliminary data.</text>
</comment>
<feature type="compositionally biased region" description="Polar residues" evidence="1">
    <location>
        <begin position="33"/>
        <end position="42"/>
    </location>
</feature>
<proteinExistence type="predicted"/>
<reference evidence="2 3" key="1">
    <citation type="submission" date="2024-06" db="EMBL/GenBank/DDBJ databases">
        <title>Complete genome of Phlyctema vagabunda strain 19-DSS-EL-015.</title>
        <authorList>
            <person name="Fiorenzani C."/>
        </authorList>
    </citation>
    <scope>NUCLEOTIDE SEQUENCE [LARGE SCALE GENOMIC DNA]</scope>
    <source>
        <strain evidence="2 3">19-DSS-EL-015</strain>
    </source>
</reference>
<organism evidence="2 3">
    <name type="scientific">Phlyctema vagabunda</name>
    <dbReference type="NCBI Taxonomy" id="108571"/>
    <lineage>
        <taxon>Eukaryota</taxon>
        <taxon>Fungi</taxon>
        <taxon>Dikarya</taxon>
        <taxon>Ascomycota</taxon>
        <taxon>Pezizomycotina</taxon>
        <taxon>Leotiomycetes</taxon>
        <taxon>Helotiales</taxon>
        <taxon>Dermateaceae</taxon>
        <taxon>Phlyctema</taxon>
    </lineage>
</organism>
<evidence type="ECO:0000313" key="3">
    <source>
        <dbReference type="Proteomes" id="UP001629113"/>
    </source>
</evidence>
<sequence>MSAQSDVPDEGILGDSTYDFIDTDEESRDDNATESVASTDYIASTDYRGTDDVASWVGTERSEDISDDEDGPDDEAASIPTYAGLDQPTDTPTLGRSSAVLLEDFDKPLAQSIEFEEPFVLGAENVSVKHTVEDFNEDETADIARATNMQNPPKRMVLTIQQTMAQEGLLTKEPFRILYVGSESAKDDILHKIGSSVMALVDRGPRSLRQSAPSQLYSVVQISAFGSEQGPDVHLMPSSRYQIKPESCVAAETQPYEDAPGRPEMIKLSVQDINDDISYYHSVLDGDDFIIEPNWELPHVAVFYCADGDDIEAKLTRTITRKFLNRHNVPSIVVSHKKLHDRSHCMALDQHSIHMCLESRDTNGRGNIIHQRLPIDLESFLNIDARQMNRNLAFITGLHESVEASTVSTVVGKAESPLADSQTTEKAFEDNALRSLSSHGLVRTLSKAFLPVSLLLMAVFVGILTGVPTYRPGSKPAISINSIPMPIYPISVESSALSNGVPQITDISTSVEVKTATRTITITEAKASGPNSLSVLPSMDLGKLTSSISSIQRPTKKITICGAEILGDREVLIRIPSDTKLSWLTKEAMSVNLSRANLTVDFERIYISDDGLVLSLAKNEAYGVLNISIITTKKPIVNETFQVDFGTNMYQNMQITWNRFSRMIPTETSISNVIGGPTQGLLQIRLALEKTVEATLNRTRSTKETLTSVKDTALRSGERLTAFVKEATDEATQRSFMIAKEVSNQLSHLEATLSENAPSIQGLREPFEGGLLSAQVQSKLIWLKLQGKHVEYTQYKQRAQLALRSRNEEARRLRRTTCAQNKARKASEDLAKKAIKRLGRN</sequence>
<protein>
    <submittedName>
        <fullName evidence="2">Uncharacterized protein</fullName>
    </submittedName>
</protein>
<dbReference type="Proteomes" id="UP001629113">
    <property type="component" value="Unassembled WGS sequence"/>
</dbReference>
<accession>A0ABR4PLK1</accession>
<name>A0ABR4PLK1_9HELO</name>
<feature type="compositionally biased region" description="Acidic residues" evidence="1">
    <location>
        <begin position="65"/>
        <end position="76"/>
    </location>
</feature>
<evidence type="ECO:0000313" key="2">
    <source>
        <dbReference type="EMBL" id="KAL3423816.1"/>
    </source>
</evidence>